<dbReference type="InterPro" id="IPR012337">
    <property type="entry name" value="RNaseH-like_sf"/>
</dbReference>
<dbReference type="Gene3D" id="3.30.420.10">
    <property type="entry name" value="Ribonuclease H-like superfamily/Ribonuclease H"/>
    <property type="match status" value="1"/>
</dbReference>
<reference evidence="3 4" key="1">
    <citation type="journal article" date="2018" name="Sci. Rep.">
        <title>Comparative analysis of the Pocillopora damicornis genome highlights role of immune system in coral evolution.</title>
        <authorList>
            <person name="Cunning R."/>
            <person name="Bay R.A."/>
            <person name="Gillette P."/>
            <person name="Baker A.C."/>
            <person name="Traylor-Knowles N."/>
        </authorList>
    </citation>
    <scope>NUCLEOTIDE SEQUENCE [LARGE SCALE GENOMIC DNA]</scope>
    <source>
        <strain evidence="3">RSMAS</strain>
        <tissue evidence="3">Whole animal</tissue>
    </source>
</reference>
<dbReference type="InterPro" id="IPR036397">
    <property type="entry name" value="RNaseH_sf"/>
</dbReference>
<keyword evidence="4" id="KW-1185">Reference proteome</keyword>
<feature type="domain" description="3'-5' exonuclease" evidence="2">
    <location>
        <begin position="9"/>
        <end position="219"/>
    </location>
</feature>
<dbReference type="SUPFAM" id="SSF53098">
    <property type="entry name" value="Ribonuclease H-like"/>
    <property type="match status" value="1"/>
</dbReference>
<dbReference type="AlphaFoldDB" id="A0A3M6TKS5"/>
<evidence type="ECO:0000313" key="4">
    <source>
        <dbReference type="Proteomes" id="UP000275408"/>
    </source>
</evidence>
<dbReference type="SMART" id="SM00474">
    <property type="entry name" value="35EXOc"/>
    <property type="match status" value="1"/>
</dbReference>
<dbReference type="InterPro" id="IPR052144">
    <property type="entry name" value="piRNA_biogenesis_EXD1"/>
</dbReference>
<feature type="coiled-coil region" evidence="1">
    <location>
        <begin position="211"/>
        <end position="238"/>
    </location>
</feature>
<organism evidence="3 4">
    <name type="scientific">Pocillopora damicornis</name>
    <name type="common">Cauliflower coral</name>
    <name type="synonym">Millepora damicornis</name>
    <dbReference type="NCBI Taxonomy" id="46731"/>
    <lineage>
        <taxon>Eukaryota</taxon>
        <taxon>Metazoa</taxon>
        <taxon>Cnidaria</taxon>
        <taxon>Anthozoa</taxon>
        <taxon>Hexacorallia</taxon>
        <taxon>Scleractinia</taxon>
        <taxon>Astrocoeniina</taxon>
        <taxon>Pocilloporidae</taxon>
        <taxon>Pocillopora</taxon>
    </lineage>
</organism>
<dbReference type="GO" id="GO:1990923">
    <property type="term" value="C:PET complex"/>
    <property type="evidence" value="ECO:0007669"/>
    <property type="project" value="TreeGrafter"/>
</dbReference>
<dbReference type="OrthoDB" id="26838at2759"/>
<dbReference type="InterPro" id="IPR002562">
    <property type="entry name" value="3'-5'_exonuclease_dom"/>
</dbReference>
<dbReference type="GO" id="GO:0003676">
    <property type="term" value="F:nucleic acid binding"/>
    <property type="evidence" value="ECO:0007669"/>
    <property type="project" value="InterPro"/>
</dbReference>
<sequence>MACKISSDFRLIDDEAGLEDALHELKREIIDNSRFIAVDCEGVNLSRKGALTIITVATEDKVYIFDVLKLQQAVFSFGFGEILEDKSIGKLMFDCREDSDALWHQFNIKLTGVLDLQLLEILYRRENDTATRHEPSSAGYTRRSHRPYEVESIYGFRRCLELYVQDDELIKMKNEGKILMKKDYGVWKKRPLSDELMEYCIVDTTAMFKLYEKMKDVKEREEARLRVASEKYADLYRQKSVRSFDDYDMNALLPLDIIPEKGKLYFPHANTECIKCLRRFPREEFSNTQLRNGEPKCRVCKEIKLKEDEERSRDIRDFHKFLRFEVFSRYSDDDFICGDSDDEYSVYW</sequence>
<dbReference type="Proteomes" id="UP000275408">
    <property type="component" value="Unassembled WGS sequence"/>
</dbReference>
<name>A0A3M6TKS5_POCDA</name>
<keyword evidence="1" id="KW-0175">Coiled coil</keyword>
<dbReference type="PANTHER" id="PTHR46628:SF1">
    <property type="entry name" value="PIRNA BIOGENESIS PROTEIN EXD1"/>
    <property type="match status" value="1"/>
</dbReference>
<dbReference type="GO" id="GO:0034587">
    <property type="term" value="P:piRNA processing"/>
    <property type="evidence" value="ECO:0007669"/>
    <property type="project" value="TreeGrafter"/>
</dbReference>
<evidence type="ECO:0000259" key="2">
    <source>
        <dbReference type="SMART" id="SM00474"/>
    </source>
</evidence>
<proteinExistence type="predicted"/>
<gene>
    <name evidence="3" type="ORF">pdam_00001340</name>
</gene>
<dbReference type="GO" id="GO:0008408">
    <property type="term" value="F:3'-5' exonuclease activity"/>
    <property type="evidence" value="ECO:0007669"/>
    <property type="project" value="InterPro"/>
</dbReference>
<protein>
    <recommendedName>
        <fullName evidence="2">3'-5' exonuclease domain-containing protein</fullName>
    </recommendedName>
</protein>
<evidence type="ECO:0000313" key="3">
    <source>
        <dbReference type="EMBL" id="RMX42013.1"/>
    </source>
</evidence>
<dbReference type="EMBL" id="RCHS01003423">
    <property type="protein sequence ID" value="RMX42013.1"/>
    <property type="molecule type" value="Genomic_DNA"/>
</dbReference>
<evidence type="ECO:0000256" key="1">
    <source>
        <dbReference type="SAM" id="Coils"/>
    </source>
</evidence>
<dbReference type="Pfam" id="PF01612">
    <property type="entry name" value="DNA_pol_A_exo1"/>
    <property type="match status" value="1"/>
</dbReference>
<accession>A0A3M6TKS5</accession>
<comment type="caution">
    <text evidence="3">The sequence shown here is derived from an EMBL/GenBank/DDBJ whole genome shotgun (WGS) entry which is preliminary data.</text>
</comment>
<dbReference type="PANTHER" id="PTHR46628">
    <property type="entry name" value="PIRNA BIOGENESIS PROTEIN EXD1"/>
    <property type="match status" value="1"/>
</dbReference>
<dbReference type="OMA" id="HANTECI"/>